<evidence type="ECO:0000313" key="9">
    <source>
        <dbReference type="EMBL" id="CAD5110835.1"/>
    </source>
</evidence>
<evidence type="ECO:0000256" key="7">
    <source>
        <dbReference type="ARBA" id="ARBA00040154"/>
    </source>
</evidence>
<dbReference type="GO" id="GO:0005737">
    <property type="term" value="C:cytoplasm"/>
    <property type="evidence" value="ECO:0007669"/>
    <property type="project" value="UniProtKB-SubCell"/>
</dbReference>
<evidence type="ECO:0000256" key="6">
    <source>
        <dbReference type="ARBA" id="ARBA00038255"/>
    </source>
</evidence>
<evidence type="ECO:0000256" key="5">
    <source>
        <dbReference type="ARBA" id="ARBA00022737"/>
    </source>
</evidence>
<evidence type="ECO:0000256" key="2">
    <source>
        <dbReference type="ARBA" id="ARBA00022490"/>
    </source>
</evidence>
<keyword evidence="10" id="KW-1185">Reference proteome</keyword>
<accession>A0A7I8V6M7</accession>
<evidence type="ECO:0000256" key="8">
    <source>
        <dbReference type="PROSITE-ProRule" id="PRU00221"/>
    </source>
</evidence>
<keyword evidence="3 8" id="KW-0853">WD repeat</keyword>
<organism evidence="9 10">
    <name type="scientific">Dimorphilus gyrociliatus</name>
    <dbReference type="NCBI Taxonomy" id="2664684"/>
    <lineage>
        <taxon>Eukaryota</taxon>
        <taxon>Metazoa</taxon>
        <taxon>Spiralia</taxon>
        <taxon>Lophotrochozoa</taxon>
        <taxon>Annelida</taxon>
        <taxon>Polychaeta</taxon>
        <taxon>Polychaeta incertae sedis</taxon>
        <taxon>Dinophilidae</taxon>
        <taxon>Dimorphilus</taxon>
    </lineage>
</organism>
<evidence type="ECO:0000313" key="10">
    <source>
        <dbReference type="Proteomes" id="UP000549394"/>
    </source>
</evidence>
<dbReference type="InterPro" id="IPR051973">
    <property type="entry name" value="tRNA_Anticodon_Mtase-Reg"/>
</dbReference>
<dbReference type="AlphaFoldDB" id="A0A7I8V6M7"/>
<dbReference type="Gene3D" id="2.130.10.10">
    <property type="entry name" value="YVTN repeat-like/Quinoprotein amine dehydrogenase"/>
    <property type="match status" value="5"/>
</dbReference>
<dbReference type="Proteomes" id="UP000549394">
    <property type="component" value="Unassembled WGS sequence"/>
</dbReference>
<dbReference type="SUPFAM" id="SSF50978">
    <property type="entry name" value="WD40 repeat-like"/>
    <property type="match status" value="3"/>
</dbReference>
<dbReference type="PANTHER" id="PTHR14344:SF3">
    <property type="entry name" value="WD REPEAT-CONTAINING PROTEIN 6"/>
    <property type="match status" value="1"/>
</dbReference>
<keyword evidence="2" id="KW-0963">Cytoplasm</keyword>
<keyword evidence="5" id="KW-0677">Repeat</keyword>
<name>A0A7I8V6M7_9ANNE</name>
<evidence type="ECO:0000256" key="3">
    <source>
        <dbReference type="ARBA" id="ARBA00022574"/>
    </source>
</evidence>
<evidence type="ECO:0000256" key="4">
    <source>
        <dbReference type="ARBA" id="ARBA00022694"/>
    </source>
</evidence>
<sequence length="994" mass="112810">MEEILTICPITALAFIDNTDYLLVGEAYNVSLYCTNSKSKLFEKRLLDSHNIHGFLEQKELILAYGGKELVLFKLNDSSIEQQQRIEVTDWIKNCSFINDLDYLYVATAHNFVEIWEFTSQNQYKLKKIVKYEDNCILYSAKLFGSSVNDVVLLAGTVYNKVLIWPVEYEQSVIENSLRVLENHDGVIFSINVKGKWISTVSDDRSIRLWKCPKEDKNFEDFTIEDWLGNDIACIHTLYGHGSRVWDCIFLTNKFVSIGEDGICCIWDYNGKLIKQLKSHKGRNIWSLSAKNDNLIATGGNDSSVRLWSLNSIDQGEDNKPAILHTKLEKYFPRSLSYLDARSVIVTTDEGKLMFYHKGDSRPLFEDDAFKSYSVLCTDSSNGIVIVGNIKGEIIVIYGKDNIRKKIFNSKIYSLTMISSDEEECLFIANGDEGKMIMYRLEITSNLSLVELHNFILPKCKQRWITCGCLNISAETGLKSLICGDRSGSIHVYDLNCTDLSPSKSYHKVHGRVGVTFISYFSNYDSIISCGRDGSYKFWNLDPINYLVLMKECFYDEHLIVFNVKTSEILLKVLCGGGHRAWDIDFTLDENGRPTYGPVEIIFIKNRSVLRCKTDLKKLQYILKKPNYCSKIEAIKYCFTWRMGDISNHYCVTAGEENFINVLKIAENRDNSFSYEICEVLQGHLSNIRCLSVLRESDSSCLLISGGGRAQMKIYKIEFSYKMNNVITRDLLSIKVNDDSNSSNPETRIMDIDSIYLSDVKSCGYKFSDKESVLLTAACSDGLLRLFVYNMETNEIKQLNTVTLENCLMKAFFVNTSNDFLAGCGTANGQVIIYSLQELLANYTDDYEDESVALEDLITAQVHENGITAIFVKYLDDGILLITGSDSGFIDCSLLKTSNDCCRTLKTLCKWGGHNSSVTSVTYSMENIISASIDQRIRSWSFERKNKNTWEYHSQDCKYIPIADVSSSATWISDNYSLAALAGCGCTVIKSKLF</sequence>
<dbReference type="EMBL" id="CAJFCJ010000001">
    <property type="protein sequence ID" value="CAD5110835.1"/>
    <property type="molecule type" value="Genomic_DNA"/>
</dbReference>
<reference evidence="9 10" key="1">
    <citation type="submission" date="2020-08" db="EMBL/GenBank/DDBJ databases">
        <authorList>
            <person name="Hejnol A."/>
        </authorList>
    </citation>
    <scope>NUCLEOTIDE SEQUENCE [LARGE SCALE GENOMIC DNA]</scope>
</reference>
<keyword evidence="4" id="KW-0819">tRNA processing</keyword>
<feature type="repeat" description="WD" evidence="8">
    <location>
        <begin position="911"/>
        <end position="943"/>
    </location>
</feature>
<dbReference type="OrthoDB" id="5594999at2759"/>
<proteinExistence type="inferred from homology"/>
<feature type="repeat" description="WD" evidence="8">
    <location>
        <begin position="292"/>
        <end position="312"/>
    </location>
</feature>
<dbReference type="InterPro" id="IPR036322">
    <property type="entry name" value="WD40_repeat_dom_sf"/>
</dbReference>
<evidence type="ECO:0000256" key="1">
    <source>
        <dbReference type="ARBA" id="ARBA00004496"/>
    </source>
</evidence>
<protein>
    <recommendedName>
        <fullName evidence="7">tRNA (34-2'-O)-methyltransferase regulator WDR6</fullName>
    </recommendedName>
</protein>
<gene>
    <name evidence="9" type="ORF">DGYR_LOCUS195</name>
</gene>
<dbReference type="PROSITE" id="PS50082">
    <property type="entry name" value="WD_REPEATS_2"/>
    <property type="match status" value="2"/>
</dbReference>
<dbReference type="InterPro" id="IPR015943">
    <property type="entry name" value="WD40/YVTN_repeat-like_dom_sf"/>
</dbReference>
<dbReference type="PANTHER" id="PTHR14344">
    <property type="entry name" value="WD REPEAT PROTEIN"/>
    <property type="match status" value="1"/>
</dbReference>
<comment type="similarity">
    <text evidence="6">Belongs to the WD repeat WDR6 family.</text>
</comment>
<dbReference type="Pfam" id="PF00400">
    <property type="entry name" value="WD40"/>
    <property type="match status" value="4"/>
</dbReference>
<dbReference type="GO" id="GO:0030488">
    <property type="term" value="P:tRNA methylation"/>
    <property type="evidence" value="ECO:0007669"/>
    <property type="project" value="TreeGrafter"/>
</dbReference>
<dbReference type="SMART" id="SM00320">
    <property type="entry name" value="WD40"/>
    <property type="match status" value="8"/>
</dbReference>
<dbReference type="InterPro" id="IPR001680">
    <property type="entry name" value="WD40_rpt"/>
</dbReference>
<comment type="subcellular location">
    <subcellularLocation>
        <location evidence="1">Cytoplasm</location>
    </subcellularLocation>
</comment>
<comment type="caution">
    <text evidence="9">The sequence shown here is derived from an EMBL/GenBank/DDBJ whole genome shotgun (WGS) entry which is preliminary data.</text>
</comment>